<accession>A0AA36IC27</accession>
<feature type="region of interest" description="Disordered" evidence="1">
    <location>
        <begin position="312"/>
        <end position="409"/>
    </location>
</feature>
<dbReference type="Proteomes" id="UP001178507">
    <property type="component" value="Unassembled WGS sequence"/>
</dbReference>
<protein>
    <recommendedName>
        <fullName evidence="4">SH3 domain-containing protein</fullName>
    </recommendedName>
</protein>
<sequence>MMNAYHNDMYMPSYDAGDGWSWQQSWGSDVYDAMPYDQQRCSVDAYDCGWEYQSQEWAPSTTESWPSELPAQAQWPRAPGPSWCGSSAWDSSSRWPDTSAIMMTQVKMQSGASVQPAAPLSQVTQVPMASGGTAVQSVALPSSEPKAGEELLTELRLAELKRLIDRDAQALRTPTRELVPVPEGPELEPPFKIESANETSPGSSKPGDVKCHSVLVDFLPSSRDFGEMSVKAGEKVTVRYPASEDWIFGWKGWPVQEQGWIPAQNLGIGVSIKDDPSDEDVTKVDRPSDKIQDDKPKAQEVEAWHHHGNWWSRQRHLKVQPTSAKKDIGDVRRRPPTDPVELQKSRLAASAFAAATANKQQAQQPAKGVGRGKSGRGAPERQVRERPALSNLLDRLQKPLVVSQEKRKA</sequence>
<feature type="compositionally biased region" description="Basic and acidic residues" evidence="1">
    <location>
        <begin position="378"/>
        <end position="387"/>
    </location>
</feature>
<dbReference type="AlphaFoldDB" id="A0AA36IC27"/>
<gene>
    <name evidence="2" type="ORF">EVOR1521_LOCUS10971</name>
</gene>
<evidence type="ECO:0000313" key="2">
    <source>
        <dbReference type="EMBL" id="CAJ1384023.1"/>
    </source>
</evidence>
<feature type="region of interest" description="Disordered" evidence="1">
    <location>
        <begin position="274"/>
        <end position="298"/>
    </location>
</feature>
<name>A0AA36IC27_9DINO</name>
<feature type="compositionally biased region" description="Low complexity" evidence="1">
    <location>
        <begin position="348"/>
        <end position="366"/>
    </location>
</feature>
<evidence type="ECO:0000256" key="1">
    <source>
        <dbReference type="SAM" id="MobiDB-lite"/>
    </source>
</evidence>
<organism evidence="2 3">
    <name type="scientific">Effrenium voratum</name>
    <dbReference type="NCBI Taxonomy" id="2562239"/>
    <lineage>
        <taxon>Eukaryota</taxon>
        <taxon>Sar</taxon>
        <taxon>Alveolata</taxon>
        <taxon>Dinophyceae</taxon>
        <taxon>Suessiales</taxon>
        <taxon>Symbiodiniaceae</taxon>
        <taxon>Effrenium</taxon>
    </lineage>
</organism>
<dbReference type="InterPro" id="IPR036028">
    <property type="entry name" value="SH3-like_dom_sf"/>
</dbReference>
<evidence type="ECO:0000313" key="3">
    <source>
        <dbReference type="Proteomes" id="UP001178507"/>
    </source>
</evidence>
<feature type="compositionally biased region" description="Basic and acidic residues" evidence="1">
    <location>
        <begin position="324"/>
        <end position="344"/>
    </location>
</feature>
<reference evidence="2" key="1">
    <citation type="submission" date="2023-08" db="EMBL/GenBank/DDBJ databases">
        <authorList>
            <person name="Chen Y."/>
            <person name="Shah S."/>
            <person name="Dougan E. K."/>
            <person name="Thang M."/>
            <person name="Chan C."/>
        </authorList>
    </citation>
    <scope>NUCLEOTIDE SEQUENCE</scope>
</reference>
<feature type="region of interest" description="Disordered" evidence="1">
    <location>
        <begin position="174"/>
        <end position="208"/>
    </location>
</feature>
<comment type="caution">
    <text evidence="2">The sequence shown here is derived from an EMBL/GenBank/DDBJ whole genome shotgun (WGS) entry which is preliminary data.</text>
</comment>
<keyword evidence="3" id="KW-1185">Reference proteome</keyword>
<dbReference type="EMBL" id="CAUJNA010001069">
    <property type="protein sequence ID" value="CAJ1384023.1"/>
    <property type="molecule type" value="Genomic_DNA"/>
</dbReference>
<evidence type="ECO:0008006" key="4">
    <source>
        <dbReference type="Google" id="ProtNLM"/>
    </source>
</evidence>
<dbReference type="SUPFAM" id="SSF50044">
    <property type="entry name" value="SH3-domain"/>
    <property type="match status" value="1"/>
</dbReference>
<proteinExistence type="predicted"/>